<reference evidence="3" key="1">
    <citation type="submission" date="2023-10" db="EMBL/GenBank/DDBJ databases">
        <authorList>
            <person name="Chen Y."/>
            <person name="Shah S."/>
            <person name="Dougan E. K."/>
            <person name="Thang M."/>
            <person name="Chan C."/>
        </authorList>
    </citation>
    <scope>NUCLEOTIDE SEQUENCE [LARGE SCALE GENOMIC DNA]</scope>
</reference>
<feature type="region of interest" description="Disordered" evidence="1">
    <location>
        <begin position="26"/>
        <end position="47"/>
    </location>
</feature>
<keyword evidence="2" id="KW-1133">Transmembrane helix</keyword>
<feature type="non-terminal residue" evidence="3">
    <location>
        <position position="439"/>
    </location>
</feature>
<sequence>EWKQDADQRVKAFNDGQEHVRKIAFSAKQSASNPVKRTRAAADNPPPAALAVGGPLFQKGSSRHNHQGNLSYRPRLQHQLGQPPKPLPSPLLTHLFKPIGLETHVYAKGIQGQVGKLAVDTWKLSATLAVPTRDSDNGAHGGEWMLGPMGIATTAFEGCRGYYFKRHRGPPFAGFSPGILRAKSGDIVVVAATCDKGLGSVCDCAIVPADLVAHVDAKARFVVRWRARDYRKFRGSPKAAFPEPDQGRAHFSPTQKMNVTYANWVAALEIAFLETRDLPAEGGGPGAGAGPRAKIAKQTARASPGRAPERQGVEQPADICDEVEDYGLRSQVRSPIADQWPRELGEFWGAAIEGPSELRAALVAALLGGTAASFGAVLALLCRAAVAERFPPIAVPLAAQPSRPLYKKTIRHWNWKWREGANQDQRQLIARAMRSRGNG</sequence>
<feature type="non-terminal residue" evidence="3">
    <location>
        <position position="1"/>
    </location>
</feature>
<protein>
    <submittedName>
        <fullName evidence="3">Uncharacterized protein</fullName>
    </submittedName>
</protein>
<gene>
    <name evidence="3" type="ORF">PCOR1329_LOCUS55769</name>
</gene>
<dbReference type="Proteomes" id="UP001189429">
    <property type="component" value="Unassembled WGS sequence"/>
</dbReference>
<evidence type="ECO:0000313" key="3">
    <source>
        <dbReference type="EMBL" id="CAK0869413.1"/>
    </source>
</evidence>
<name>A0ABN9VBI5_9DINO</name>
<feature type="transmembrane region" description="Helical" evidence="2">
    <location>
        <begin position="360"/>
        <end position="381"/>
    </location>
</feature>
<evidence type="ECO:0000256" key="1">
    <source>
        <dbReference type="SAM" id="MobiDB-lite"/>
    </source>
</evidence>
<evidence type="ECO:0000313" key="4">
    <source>
        <dbReference type="Proteomes" id="UP001189429"/>
    </source>
</evidence>
<keyword evidence="4" id="KW-1185">Reference proteome</keyword>
<organism evidence="3 4">
    <name type="scientific">Prorocentrum cordatum</name>
    <dbReference type="NCBI Taxonomy" id="2364126"/>
    <lineage>
        <taxon>Eukaryota</taxon>
        <taxon>Sar</taxon>
        <taxon>Alveolata</taxon>
        <taxon>Dinophyceae</taxon>
        <taxon>Prorocentrales</taxon>
        <taxon>Prorocentraceae</taxon>
        <taxon>Prorocentrum</taxon>
    </lineage>
</organism>
<keyword evidence="2" id="KW-0812">Transmembrane</keyword>
<dbReference type="EMBL" id="CAUYUJ010016846">
    <property type="protein sequence ID" value="CAK0869413.1"/>
    <property type="molecule type" value="Genomic_DNA"/>
</dbReference>
<keyword evidence="2" id="KW-0472">Membrane</keyword>
<evidence type="ECO:0000256" key="2">
    <source>
        <dbReference type="SAM" id="Phobius"/>
    </source>
</evidence>
<proteinExistence type="predicted"/>
<comment type="caution">
    <text evidence="3">The sequence shown here is derived from an EMBL/GenBank/DDBJ whole genome shotgun (WGS) entry which is preliminary data.</text>
</comment>
<accession>A0ABN9VBI5</accession>